<comment type="caution">
    <text evidence="2">The sequence shown here is derived from an EMBL/GenBank/DDBJ whole genome shotgun (WGS) entry which is preliminary data.</text>
</comment>
<dbReference type="EMBL" id="JACVVK020000040">
    <property type="protein sequence ID" value="KAK7499899.1"/>
    <property type="molecule type" value="Genomic_DNA"/>
</dbReference>
<feature type="region of interest" description="Disordered" evidence="1">
    <location>
        <begin position="30"/>
        <end position="55"/>
    </location>
</feature>
<proteinExistence type="predicted"/>
<reference evidence="2 3" key="1">
    <citation type="journal article" date="2023" name="Sci. Data">
        <title>Genome assembly of the Korean intertidal mud-creeper Batillaria attramentaria.</title>
        <authorList>
            <person name="Patra A.K."/>
            <person name="Ho P.T."/>
            <person name="Jun S."/>
            <person name="Lee S.J."/>
            <person name="Kim Y."/>
            <person name="Won Y.J."/>
        </authorList>
    </citation>
    <scope>NUCLEOTIDE SEQUENCE [LARGE SCALE GENOMIC DNA]</scope>
    <source>
        <strain evidence="2">Wonlab-2016</strain>
    </source>
</reference>
<name>A0ABD0LLL8_9CAEN</name>
<accession>A0ABD0LLL8</accession>
<feature type="compositionally biased region" description="Basic and acidic residues" evidence="1">
    <location>
        <begin position="34"/>
        <end position="48"/>
    </location>
</feature>
<evidence type="ECO:0000256" key="1">
    <source>
        <dbReference type="SAM" id="MobiDB-lite"/>
    </source>
</evidence>
<dbReference type="AlphaFoldDB" id="A0ABD0LLL8"/>
<evidence type="ECO:0000313" key="2">
    <source>
        <dbReference type="EMBL" id="KAK7499899.1"/>
    </source>
</evidence>
<sequence length="66" mass="7423">MTSLPAICHSSRERQLQAIFNIRALQKTPSREQTTIRRRDGKEAERSTAGEISLGESVEMVPQIVN</sequence>
<gene>
    <name evidence="2" type="ORF">BaRGS_00008747</name>
</gene>
<dbReference type="Proteomes" id="UP001519460">
    <property type="component" value="Unassembled WGS sequence"/>
</dbReference>
<organism evidence="2 3">
    <name type="scientific">Batillaria attramentaria</name>
    <dbReference type="NCBI Taxonomy" id="370345"/>
    <lineage>
        <taxon>Eukaryota</taxon>
        <taxon>Metazoa</taxon>
        <taxon>Spiralia</taxon>
        <taxon>Lophotrochozoa</taxon>
        <taxon>Mollusca</taxon>
        <taxon>Gastropoda</taxon>
        <taxon>Caenogastropoda</taxon>
        <taxon>Sorbeoconcha</taxon>
        <taxon>Cerithioidea</taxon>
        <taxon>Batillariidae</taxon>
        <taxon>Batillaria</taxon>
    </lineage>
</organism>
<evidence type="ECO:0000313" key="3">
    <source>
        <dbReference type="Proteomes" id="UP001519460"/>
    </source>
</evidence>
<keyword evidence="3" id="KW-1185">Reference proteome</keyword>
<protein>
    <submittedName>
        <fullName evidence="2">Uncharacterized protein</fullName>
    </submittedName>
</protein>
<feature type="non-terminal residue" evidence="2">
    <location>
        <position position="66"/>
    </location>
</feature>